<proteinExistence type="predicted"/>
<name>E4KPZ7_9LACT</name>
<dbReference type="Proteomes" id="UP000005990">
    <property type="component" value="Unassembled WGS sequence"/>
</dbReference>
<sequence>MRSVFIEDLNLIVNVNLHSLLTLGIISRHQKEATDEEITYYKQSLNAIKSMPKDLGKIIYLKYIQLAKVTPKRKLPTDKSGLTIRDYYSATVPKQRDLCRLLKMSTGRLSKLEFQAMEEMAIKLMEYKKEGKEVKELYHKFTYPLLVTPQEYIHHFADNYLKAFDYDRYEVITETEHHYDHINIHHLTFYRSIYIDTDDNRKEINNETDKRFSDRYRLTRING</sequence>
<accession>E4KPZ7</accession>
<evidence type="ECO:0000313" key="2">
    <source>
        <dbReference type="Proteomes" id="UP000005990"/>
    </source>
</evidence>
<gene>
    <name evidence="1" type="ORF">HMPREF9257_1636</name>
</gene>
<evidence type="ECO:0000313" key="1">
    <source>
        <dbReference type="EMBL" id="EFR31174.1"/>
    </source>
</evidence>
<reference evidence="1 2" key="1">
    <citation type="submission" date="2010-10" db="EMBL/GenBank/DDBJ databases">
        <authorList>
            <person name="Durkin A.S."/>
            <person name="Madupu R."/>
            <person name="Torralba M."/>
            <person name="Gillis M."/>
            <person name="Methe B."/>
            <person name="Sutton G."/>
            <person name="Nelson K.E."/>
        </authorList>
    </citation>
    <scope>NUCLEOTIDE SEQUENCE [LARGE SCALE GENOMIC DNA]</scope>
    <source>
        <strain evidence="1 2">ACS-139-V-Col8</strain>
    </source>
</reference>
<comment type="caution">
    <text evidence="1">The sequence shown here is derived from an EMBL/GenBank/DDBJ whole genome shotgun (WGS) entry which is preliminary data.</text>
</comment>
<dbReference type="AlphaFoldDB" id="E4KPZ7"/>
<keyword evidence="2" id="KW-1185">Reference proteome</keyword>
<organism evidence="1 2">
    <name type="scientific">Eremococcus coleocola ACS-139-V-Col8</name>
    <dbReference type="NCBI Taxonomy" id="908337"/>
    <lineage>
        <taxon>Bacteria</taxon>
        <taxon>Bacillati</taxon>
        <taxon>Bacillota</taxon>
        <taxon>Bacilli</taxon>
        <taxon>Lactobacillales</taxon>
        <taxon>Aerococcaceae</taxon>
        <taxon>Eremococcus</taxon>
    </lineage>
</organism>
<protein>
    <submittedName>
        <fullName evidence="1">Uncharacterized protein</fullName>
    </submittedName>
</protein>
<dbReference type="EMBL" id="AENN01000015">
    <property type="protein sequence ID" value="EFR31174.1"/>
    <property type="molecule type" value="Genomic_DNA"/>
</dbReference>
<dbReference type="RefSeq" id="WP_006418377.1">
    <property type="nucleotide sequence ID" value="NZ_AENN01000015.1"/>
</dbReference>
<dbReference type="STRING" id="908337.HMPREF9257_1636"/>